<dbReference type="Proteomes" id="UP001283361">
    <property type="component" value="Unassembled WGS sequence"/>
</dbReference>
<evidence type="ECO:0000313" key="4">
    <source>
        <dbReference type="Proteomes" id="UP001283361"/>
    </source>
</evidence>
<feature type="domain" description="HTH CENPB-type" evidence="2">
    <location>
        <begin position="1"/>
        <end position="25"/>
    </location>
</feature>
<dbReference type="AlphaFoldDB" id="A0AAE0ZI80"/>
<reference evidence="3" key="1">
    <citation type="journal article" date="2023" name="G3 (Bethesda)">
        <title>A reference genome for the long-term kleptoplast-retaining sea slug Elysia crispata morphotype clarki.</title>
        <authorList>
            <person name="Eastman K.E."/>
            <person name="Pendleton A.L."/>
            <person name="Shaikh M.A."/>
            <person name="Suttiyut T."/>
            <person name="Ogas R."/>
            <person name="Tomko P."/>
            <person name="Gavelis G."/>
            <person name="Widhalm J.R."/>
            <person name="Wisecaver J.H."/>
        </authorList>
    </citation>
    <scope>NUCLEOTIDE SEQUENCE</scope>
    <source>
        <strain evidence="3">ECLA1</strain>
    </source>
</reference>
<sequence length="521" mass="59425">MGLELHPTEGWRNRFKHRNGLSFKREHGEKQSTDLRAAEHYLAEKLPALLSQYSPEDIYNADETELDADDSKSATDIARNITTLRAIYLMFAAWANVTATTITNCFRKAGFASVSTVTETGSEAQADAPPDDTDHFSTPVNMSDELFNEFIDLDNQEPVTGELDDKAIVESVKHRKMEASQQQSQDVEEDDDLRISNHHAFKQSGGTPAHLAWGKSINNAVDEAVKESIRTHIKSIPRIESHYCRADTNKEYISQYGLNVTSLYRKYVEKCVEDGSVPGKLHLYCEIFNTEFNIAFHFPKSDRCDKCEEKQYSNFPTKEQISLYDAHEKGKEETRAEKNRDRENENAFVVCFDLENVFALPRANVGTFFYKRKLNTFNMTAHCSISKKGYGAIWHEGLSGRGSNDIASAVIKILNAIADDHSEDPRLKHIILWSDSCVPQNQNRVFSTALKYFLTQHQEVESIQQKFSPAKNWDDLLKKVMCKTGMRYYKHNCLYGSCSQCDPKKNLKLIKYADMDTVEVR</sequence>
<dbReference type="PANTHER" id="PTHR10773:SF19">
    <property type="match status" value="1"/>
</dbReference>
<dbReference type="InterPro" id="IPR006600">
    <property type="entry name" value="HTH_CenpB_DNA-bd_dom"/>
</dbReference>
<evidence type="ECO:0000259" key="2">
    <source>
        <dbReference type="PROSITE" id="PS51253"/>
    </source>
</evidence>
<dbReference type="PROSITE" id="PS51253">
    <property type="entry name" value="HTH_CENPB"/>
    <property type="match status" value="1"/>
</dbReference>
<gene>
    <name evidence="3" type="ORF">RRG08_047051</name>
</gene>
<organism evidence="3 4">
    <name type="scientific">Elysia crispata</name>
    <name type="common">lettuce slug</name>
    <dbReference type="NCBI Taxonomy" id="231223"/>
    <lineage>
        <taxon>Eukaryota</taxon>
        <taxon>Metazoa</taxon>
        <taxon>Spiralia</taxon>
        <taxon>Lophotrochozoa</taxon>
        <taxon>Mollusca</taxon>
        <taxon>Gastropoda</taxon>
        <taxon>Heterobranchia</taxon>
        <taxon>Euthyneura</taxon>
        <taxon>Panpulmonata</taxon>
        <taxon>Sacoglossa</taxon>
        <taxon>Placobranchoidea</taxon>
        <taxon>Plakobranchidae</taxon>
        <taxon>Elysia</taxon>
    </lineage>
</organism>
<name>A0AAE0ZI80_9GAST</name>
<comment type="caution">
    <text evidence="3">The sequence shown here is derived from an EMBL/GenBank/DDBJ whole genome shotgun (WGS) entry which is preliminary data.</text>
</comment>
<evidence type="ECO:0000256" key="1">
    <source>
        <dbReference type="ARBA" id="ARBA00023125"/>
    </source>
</evidence>
<evidence type="ECO:0000313" key="3">
    <source>
        <dbReference type="EMBL" id="KAK3769899.1"/>
    </source>
</evidence>
<dbReference type="GO" id="GO:0003677">
    <property type="term" value="F:DNA binding"/>
    <property type="evidence" value="ECO:0007669"/>
    <property type="project" value="UniProtKB-KW"/>
</dbReference>
<accession>A0AAE0ZI80</accession>
<keyword evidence="1" id="KW-0238">DNA-binding</keyword>
<proteinExistence type="predicted"/>
<keyword evidence="4" id="KW-1185">Reference proteome</keyword>
<dbReference type="EMBL" id="JAWDGP010003875">
    <property type="protein sequence ID" value="KAK3769899.1"/>
    <property type="molecule type" value="Genomic_DNA"/>
</dbReference>
<dbReference type="PANTHER" id="PTHR10773">
    <property type="entry name" value="DNA-DIRECTED RNA POLYMERASES I, II, AND III SUBUNIT RPABC2"/>
    <property type="match status" value="1"/>
</dbReference>
<protein>
    <recommendedName>
        <fullName evidence="2">HTH CENPB-type domain-containing protein</fullName>
    </recommendedName>
</protein>